<evidence type="ECO:0000256" key="1">
    <source>
        <dbReference type="ARBA" id="ARBA00006484"/>
    </source>
</evidence>
<dbReference type="InterPro" id="IPR002347">
    <property type="entry name" value="SDR_fam"/>
</dbReference>
<dbReference type="PRINTS" id="PR00081">
    <property type="entry name" value="GDHRDH"/>
</dbReference>
<evidence type="ECO:0000259" key="4">
    <source>
        <dbReference type="SMART" id="SM00822"/>
    </source>
</evidence>
<evidence type="ECO:0000256" key="2">
    <source>
        <dbReference type="ARBA" id="ARBA00023002"/>
    </source>
</evidence>
<dbReference type="SUPFAM" id="SSF51735">
    <property type="entry name" value="NAD(P)-binding Rossmann-fold domains"/>
    <property type="match status" value="1"/>
</dbReference>
<dbReference type="CDD" id="cd05233">
    <property type="entry name" value="SDR_c"/>
    <property type="match status" value="1"/>
</dbReference>
<keyword evidence="2" id="KW-0560">Oxidoreductase</keyword>
<evidence type="ECO:0000313" key="5">
    <source>
        <dbReference type="EMBL" id="GAA2339805.1"/>
    </source>
</evidence>
<protein>
    <submittedName>
        <fullName evidence="5">SDR family oxidoreductase</fullName>
    </submittedName>
</protein>
<dbReference type="PRINTS" id="PR00080">
    <property type="entry name" value="SDRFAMILY"/>
</dbReference>
<dbReference type="InterPro" id="IPR020904">
    <property type="entry name" value="Sc_DH/Rdtase_CS"/>
</dbReference>
<dbReference type="Proteomes" id="UP001501444">
    <property type="component" value="Unassembled WGS sequence"/>
</dbReference>
<dbReference type="EMBL" id="BAAARV010000019">
    <property type="protein sequence ID" value="GAA2339805.1"/>
    <property type="molecule type" value="Genomic_DNA"/>
</dbReference>
<dbReference type="Gene3D" id="3.40.50.720">
    <property type="entry name" value="NAD(P)-binding Rossmann-like Domain"/>
    <property type="match status" value="1"/>
</dbReference>
<dbReference type="RefSeq" id="WP_344612222.1">
    <property type="nucleotide sequence ID" value="NZ_BAAARV010000019.1"/>
</dbReference>
<organism evidence="5 6">
    <name type="scientific">Dactylosporangium salmoneum</name>
    <dbReference type="NCBI Taxonomy" id="53361"/>
    <lineage>
        <taxon>Bacteria</taxon>
        <taxon>Bacillati</taxon>
        <taxon>Actinomycetota</taxon>
        <taxon>Actinomycetes</taxon>
        <taxon>Micromonosporales</taxon>
        <taxon>Micromonosporaceae</taxon>
        <taxon>Dactylosporangium</taxon>
    </lineage>
</organism>
<sequence>MATTFDFAGQTAIVTGGASGIGAAIARLLLDGGAVVIVADRDPGGAPAAAIGRRVDVASFDEVERLVDWTVARTGRIDAMFNNAAVNAFTDVTRSTVEEFDRLMAVNGRGVYNGIKAVLPHMVKAGRGAIVNTGSTAAIMGTPDRAAYSASKGAVSALSRQVAVQYAAQGVRCNCVHPGSTDSPMVADVIASSADPEATRRRMATRQPIGRMAQPEEIASAAVFLASDRASFITGIDLVVDGGWTAA</sequence>
<name>A0ABN3FXJ5_9ACTN</name>
<dbReference type="PROSITE" id="PS00061">
    <property type="entry name" value="ADH_SHORT"/>
    <property type="match status" value="1"/>
</dbReference>
<dbReference type="SMART" id="SM00822">
    <property type="entry name" value="PKS_KR"/>
    <property type="match status" value="1"/>
</dbReference>
<accession>A0ABN3FXJ5</accession>
<evidence type="ECO:0000313" key="6">
    <source>
        <dbReference type="Proteomes" id="UP001501444"/>
    </source>
</evidence>
<keyword evidence="3" id="KW-0520">NAD</keyword>
<dbReference type="NCBIfam" id="NF005559">
    <property type="entry name" value="PRK07231.1"/>
    <property type="match status" value="1"/>
</dbReference>
<gene>
    <name evidence="5" type="ORF">GCM10010170_022220</name>
</gene>
<proteinExistence type="inferred from homology"/>
<keyword evidence="6" id="KW-1185">Reference proteome</keyword>
<comment type="caution">
    <text evidence="5">The sequence shown here is derived from an EMBL/GenBank/DDBJ whole genome shotgun (WGS) entry which is preliminary data.</text>
</comment>
<dbReference type="InterPro" id="IPR057326">
    <property type="entry name" value="KR_dom"/>
</dbReference>
<feature type="domain" description="Ketoreductase" evidence="4">
    <location>
        <begin position="10"/>
        <end position="181"/>
    </location>
</feature>
<dbReference type="Pfam" id="PF13561">
    <property type="entry name" value="adh_short_C2"/>
    <property type="match status" value="1"/>
</dbReference>
<reference evidence="5 6" key="1">
    <citation type="journal article" date="2019" name="Int. J. Syst. Evol. Microbiol.">
        <title>The Global Catalogue of Microorganisms (GCM) 10K type strain sequencing project: providing services to taxonomists for standard genome sequencing and annotation.</title>
        <authorList>
            <consortium name="The Broad Institute Genomics Platform"/>
            <consortium name="The Broad Institute Genome Sequencing Center for Infectious Disease"/>
            <person name="Wu L."/>
            <person name="Ma J."/>
        </authorList>
    </citation>
    <scope>NUCLEOTIDE SEQUENCE [LARGE SCALE GENOMIC DNA]</scope>
    <source>
        <strain evidence="5 6">JCM 3272</strain>
    </source>
</reference>
<dbReference type="InterPro" id="IPR036291">
    <property type="entry name" value="NAD(P)-bd_dom_sf"/>
</dbReference>
<dbReference type="PANTHER" id="PTHR24321:SF8">
    <property type="entry name" value="ESTRADIOL 17-BETA-DEHYDROGENASE 8-RELATED"/>
    <property type="match status" value="1"/>
</dbReference>
<evidence type="ECO:0000256" key="3">
    <source>
        <dbReference type="ARBA" id="ARBA00023027"/>
    </source>
</evidence>
<comment type="similarity">
    <text evidence="1">Belongs to the short-chain dehydrogenases/reductases (SDR) family.</text>
</comment>
<dbReference type="PANTHER" id="PTHR24321">
    <property type="entry name" value="DEHYDROGENASES, SHORT CHAIN"/>
    <property type="match status" value="1"/>
</dbReference>